<evidence type="ECO:0000313" key="2">
    <source>
        <dbReference type="Proteomes" id="UP001493487"/>
    </source>
</evidence>
<dbReference type="EMBL" id="JASKHM010000022">
    <property type="protein sequence ID" value="MEQ4486524.1"/>
    <property type="molecule type" value="Genomic_DNA"/>
</dbReference>
<organism evidence="1 2">
    <name type="scientific">Cohnella silvisoli</name>
    <dbReference type="NCBI Taxonomy" id="2873699"/>
    <lineage>
        <taxon>Bacteria</taxon>
        <taxon>Bacillati</taxon>
        <taxon>Bacillota</taxon>
        <taxon>Bacilli</taxon>
        <taxon>Bacillales</taxon>
        <taxon>Paenibacillaceae</taxon>
        <taxon>Cohnella</taxon>
    </lineage>
</organism>
<reference evidence="1 2" key="1">
    <citation type="journal article" date="2023" name="Genome Announc.">
        <title>Pan-Genome Analyses of the Genus Cohnella and Proposal of the Novel Species Cohnella silvisoli sp. nov., Isolated from Forest Soil.</title>
        <authorList>
            <person name="Wang C."/>
            <person name="Mao L."/>
            <person name="Bao G."/>
            <person name="Zhu H."/>
        </authorList>
    </citation>
    <scope>NUCLEOTIDE SEQUENCE [LARGE SCALE GENOMIC DNA]</scope>
    <source>
        <strain evidence="1 2">NL03-T5-1</strain>
    </source>
</reference>
<name>A0ABV1L2G4_9BACL</name>
<dbReference type="Proteomes" id="UP001493487">
    <property type="component" value="Unassembled WGS sequence"/>
</dbReference>
<dbReference type="RefSeq" id="WP_232184547.1">
    <property type="nucleotide sequence ID" value="NZ_JAIOAP010000003.1"/>
</dbReference>
<proteinExistence type="predicted"/>
<keyword evidence="2" id="KW-1185">Reference proteome</keyword>
<gene>
    <name evidence="1" type="ORF">QJS35_29540</name>
</gene>
<protein>
    <submittedName>
        <fullName evidence="1">Uncharacterized protein</fullName>
    </submittedName>
</protein>
<evidence type="ECO:0000313" key="1">
    <source>
        <dbReference type="EMBL" id="MEQ4486524.1"/>
    </source>
</evidence>
<accession>A0ABV1L2G4</accession>
<comment type="caution">
    <text evidence="1">The sequence shown here is derived from an EMBL/GenBank/DDBJ whole genome shotgun (WGS) entry which is preliminary data.</text>
</comment>
<sequence length="59" mass="6934">MLTYRLSPKNRSMFLFIYPQQMVYIPRKRRGVTFICEAPDEGMAASEWGKNKTIGRVHL</sequence>